<evidence type="ECO:0000313" key="3">
    <source>
        <dbReference type="Proteomes" id="UP000277236"/>
    </source>
</evidence>
<evidence type="ECO:0000256" key="1">
    <source>
        <dbReference type="SAM" id="Phobius"/>
    </source>
</evidence>
<dbReference type="Proteomes" id="UP000277236">
    <property type="component" value="Unassembled WGS sequence"/>
</dbReference>
<accession>A0A3M4M1W4</accession>
<organism evidence="2 3">
    <name type="scientific">Pseudomonas cichorii</name>
    <dbReference type="NCBI Taxonomy" id="36746"/>
    <lineage>
        <taxon>Bacteria</taxon>
        <taxon>Pseudomonadati</taxon>
        <taxon>Pseudomonadota</taxon>
        <taxon>Gammaproteobacteria</taxon>
        <taxon>Pseudomonadales</taxon>
        <taxon>Pseudomonadaceae</taxon>
        <taxon>Pseudomonas</taxon>
    </lineage>
</organism>
<keyword evidence="1" id="KW-1133">Transmembrane helix</keyword>
<keyword evidence="1" id="KW-0812">Transmembrane</keyword>
<feature type="transmembrane region" description="Helical" evidence="1">
    <location>
        <begin position="14"/>
        <end position="34"/>
    </location>
</feature>
<dbReference type="AlphaFoldDB" id="A0A3M4M1W4"/>
<gene>
    <name evidence="2" type="ORF">ALQ04_04067</name>
</gene>
<name>A0A3M4M1W4_PSECI</name>
<keyword evidence="1" id="KW-0472">Membrane</keyword>
<evidence type="ECO:0000313" key="2">
    <source>
        <dbReference type="EMBL" id="RMQ47610.1"/>
    </source>
</evidence>
<comment type="caution">
    <text evidence="2">The sequence shown here is derived from an EMBL/GenBank/DDBJ whole genome shotgun (WGS) entry which is preliminary data.</text>
</comment>
<reference evidence="2 3" key="1">
    <citation type="submission" date="2018-08" db="EMBL/GenBank/DDBJ databases">
        <title>Recombination of ecologically and evolutionarily significant loci maintains genetic cohesion in the Pseudomonas syringae species complex.</title>
        <authorList>
            <person name="Dillon M."/>
            <person name="Thakur S."/>
            <person name="Almeida R.N.D."/>
            <person name="Weir B.S."/>
            <person name="Guttman D.S."/>
        </authorList>
    </citation>
    <scope>NUCLEOTIDE SEQUENCE [LARGE SCALE GENOMIC DNA]</scope>
    <source>
        <strain evidence="2 3">ICMP 3353</strain>
    </source>
</reference>
<sequence length="131" mass="14709">MDGLRMFKPPGKSIALFATGITVGVVFTFCWITAQPSAALTQGLPSEWKAASAQFDLRIRERFVIGIPTWQLIEQLKAQGFTPTWYEVDGEYGAMRSEDRFVCRIVARVYWRPGPSGTVVAIRGQYREEGC</sequence>
<protein>
    <submittedName>
        <fullName evidence="2">Uncharacterized protein</fullName>
    </submittedName>
</protein>
<proteinExistence type="predicted"/>
<dbReference type="EMBL" id="RBRE01000035">
    <property type="protein sequence ID" value="RMQ47610.1"/>
    <property type="molecule type" value="Genomic_DNA"/>
</dbReference>